<accession>A0A1B7MKY4</accession>
<dbReference type="Pfam" id="PF25597">
    <property type="entry name" value="SH3_retrovirus"/>
    <property type="match status" value="1"/>
</dbReference>
<feature type="domain" description="Retroviral polymerase SH3-like" evidence="1">
    <location>
        <begin position="25"/>
        <end position="59"/>
    </location>
</feature>
<dbReference type="OrthoDB" id="2640446at2759"/>
<evidence type="ECO:0000313" key="3">
    <source>
        <dbReference type="Proteomes" id="UP000092154"/>
    </source>
</evidence>
<reference evidence="2 3" key="1">
    <citation type="submission" date="2016-06" db="EMBL/GenBank/DDBJ databases">
        <title>Comparative genomics of the ectomycorrhizal sister species Rhizopogon vinicolor and Rhizopogon vesiculosus (Basidiomycota: Boletales) reveals a divergence of the mating type B locus.</title>
        <authorList>
            <consortium name="DOE Joint Genome Institute"/>
            <person name="Mujic A.B."/>
            <person name="Kuo A."/>
            <person name="Tritt A."/>
            <person name="Lipzen A."/>
            <person name="Chen C."/>
            <person name="Johnson J."/>
            <person name="Sharma A."/>
            <person name="Barry K."/>
            <person name="Grigoriev I.V."/>
            <person name="Spatafora J.W."/>
        </authorList>
    </citation>
    <scope>NUCLEOTIDE SEQUENCE [LARGE SCALE GENOMIC DNA]</scope>
    <source>
        <strain evidence="2 3">AM-OR11-026</strain>
    </source>
</reference>
<evidence type="ECO:0000313" key="2">
    <source>
        <dbReference type="EMBL" id="OAX33268.1"/>
    </source>
</evidence>
<evidence type="ECO:0000259" key="1">
    <source>
        <dbReference type="Pfam" id="PF25597"/>
    </source>
</evidence>
<dbReference type="InterPro" id="IPR057670">
    <property type="entry name" value="SH3_retrovirus"/>
</dbReference>
<keyword evidence="3" id="KW-1185">Reference proteome</keyword>
<feature type="non-terminal residue" evidence="2">
    <location>
        <position position="59"/>
    </location>
</feature>
<dbReference type="AlphaFoldDB" id="A0A1B7MKY4"/>
<feature type="non-terminal residue" evidence="2">
    <location>
        <position position="1"/>
    </location>
</feature>
<dbReference type="Proteomes" id="UP000092154">
    <property type="component" value="Unassembled WGS sequence"/>
</dbReference>
<gene>
    <name evidence="2" type="ORF">K503DRAFT_673760</name>
</gene>
<organism evidence="2 3">
    <name type="scientific">Rhizopogon vinicolor AM-OR11-026</name>
    <dbReference type="NCBI Taxonomy" id="1314800"/>
    <lineage>
        <taxon>Eukaryota</taxon>
        <taxon>Fungi</taxon>
        <taxon>Dikarya</taxon>
        <taxon>Basidiomycota</taxon>
        <taxon>Agaricomycotina</taxon>
        <taxon>Agaricomycetes</taxon>
        <taxon>Agaricomycetidae</taxon>
        <taxon>Boletales</taxon>
        <taxon>Suillineae</taxon>
        <taxon>Rhizopogonaceae</taxon>
        <taxon>Rhizopogon</taxon>
    </lineage>
</organism>
<dbReference type="EMBL" id="KV448801">
    <property type="protein sequence ID" value="OAX33268.1"/>
    <property type="molecule type" value="Genomic_DNA"/>
</dbReference>
<proteinExistence type="predicted"/>
<dbReference type="STRING" id="1314800.A0A1B7MKY4"/>
<sequence>GHTPYDLIHGRHANISRAHEFGTQIYVHMKDAGKLEARAEEACFVGIDEESKGYRVYWP</sequence>
<protein>
    <recommendedName>
        <fullName evidence="1">Retroviral polymerase SH3-like domain-containing protein</fullName>
    </recommendedName>
</protein>
<dbReference type="InParanoid" id="A0A1B7MKY4"/>
<name>A0A1B7MKY4_9AGAM</name>